<proteinExistence type="predicted"/>
<accession>A0ABV9XYB3</accession>
<reference evidence="3" key="1">
    <citation type="journal article" date="2019" name="Int. J. Syst. Evol. Microbiol.">
        <title>The Global Catalogue of Microorganisms (GCM) 10K type strain sequencing project: providing services to taxonomists for standard genome sequencing and annotation.</title>
        <authorList>
            <consortium name="The Broad Institute Genomics Platform"/>
            <consortium name="The Broad Institute Genome Sequencing Center for Infectious Disease"/>
            <person name="Wu L."/>
            <person name="Ma J."/>
        </authorList>
    </citation>
    <scope>NUCLEOTIDE SEQUENCE [LARGE SCALE GENOMIC DNA]</scope>
    <source>
        <strain evidence="3">KCTC 12848</strain>
    </source>
</reference>
<organism evidence="2 3">
    <name type="scientific">Saccharothrix xinjiangensis</name>
    <dbReference type="NCBI Taxonomy" id="204798"/>
    <lineage>
        <taxon>Bacteria</taxon>
        <taxon>Bacillati</taxon>
        <taxon>Actinomycetota</taxon>
        <taxon>Actinomycetes</taxon>
        <taxon>Pseudonocardiales</taxon>
        <taxon>Pseudonocardiaceae</taxon>
        <taxon>Saccharothrix</taxon>
    </lineage>
</organism>
<comment type="caution">
    <text evidence="2">The sequence shown here is derived from an EMBL/GenBank/DDBJ whole genome shotgun (WGS) entry which is preliminary data.</text>
</comment>
<evidence type="ECO:0000313" key="2">
    <source>
        <dbReference type="EMBL" id="MFC5055290.1"/>
    </source>
</evidence>
<name>A0ABV9XYB3_9PSEU</name>
<evidence type="ECO:0000256" key="1">
    <source>
        <dbReference type="SAM" id="MobiDB-lite"/>
    </source>
</evidence>
<dbReference type="Proteomes" id="UP001595833">
    <property type="component" value="Unassembled WGS sequence"/>
</dbReference>
<evidence type="ECO:0000313" key="3">
    <source>
        <dbReference type="Proteomes" id="UP001595833"/>
    </source>
</evidence>
<dbReference type="EMBL" id="JBHSJB010000012">
    <property type="protein sequence ID" value="MFC5055290.1"/>
    <property type="molecule type" value="Genomic_DNA"/>
</dbReference>
<dbReference type="RefSeq" id="WP_344040342.1">
    <property type="nucleotide sequence ID" value="NZ_BAAAKE010000022.1"/>
</dbReference>
<protein>
    <submittedName>
        <fullName evidence="2">Uncharacterized protein</fullName>
    </submittedName>
</protein>
<gene>
    <name evidence="2" type="ORF">ACFPFM_16150</name>
</gene>
<feature type="region of interest" description="Disordered" evidence="1">
    <location>
        <begin position="237"/>
        <end position="260"/>
    </location>
</feature>
<sequence length="327" mass="34801">MRDLVEVLGVPAHRGGLVVRRPELGIGVVRVVSRPSGLEVDVLARQPLDRRDALQRQREVREGRAVTPAPRVLLPAHDEGLELRLGVLDGAGRAHWAHPVRGSSRTGDRHTGEFGPEHHRTYLLPPAFDEVSLVFAWPEIGFPETVVTLPLPDRDTVERGAASIWDAPVAAVPTTAGFADREARRVEPVAVETGVAVAAPLVLHRGEHAVVVLTRLAAVEPGLLSAHVTGVVRGEVADTLLGPPPPPDPTGRSRDGTRPGLAVVRGGEAFRLSADSGESSGGAGFTVTDARYVFDAPADGVLDLLVTWPHVGLPNALAHLPLRDTER</sequence>
<keyword evidence="3" id="KW-1185">Reference proteome</keyword>